<dbReference type="RefSeq" id="WP_088259168.1">
    <property type="nucleotide sequence ID" value="NZ_NIDE01000017.1"/>
</dbReference>
<accession>A0A225D8Y1</accession>
<evidence type="ECO:0000313" key="3">
    <source>
        <dbReference type="Proteomes" id="UP000214646"/>
    </source>
</evidence>
<evidence type="ECO:0000313" key="2">
    <source>
        <dbReference type="EMBL" id="OWK36104.1"/>
    </source>
</evidence>
<sequence length="109" mass="11744">MKERVIGVLMLIGGGVLSYLCIYQPLESAWRGEPSVSVSLKGAILAPLGLIGLMYIVLGERANAVMGTREKPTPAAYAIGIGAVLLGVGIYFWLRSTLQDHGYDFQGRF</sequence>
<reference evidence="3" key="1">
    <citation type="submission" date="2017-06" db="EMBL/GenBank/DDBJ databases">
        <title>Genome analysis of Fimbriiglobus ruber SP5, the first member of the order Planctomycetales with confirmed chitinolytic capability.</title>
        <authorList>
            <person name="Ravin N.V."/>
            <person name="Rakitin A.L."/>
            <person name="Ivanova A.A."/>
            <person name="Beletsky A.V."/>
            <person name="Kulichevskaya I.S."/>
            <person name="Mardanov A.V."/>
            <person name="Dedysh S.N."/>
        </authorList>
    </citation>
    <scope>NUCLEOTIDE SEQUENCE [LARGE SCALE GENOMIC DNA]</scope>
    <source>
        <strain evidence="3">SP5</strain>
    </source>
</reference>
<feature type="transmembrane region" description="Helical" evidence="1">
    <location>
        <begin position="38"/>
        <end position="56"/>
    </location>
</feature>
<proteinExistence type="predicted"/>
<comment type="caution">
    <text evidence="2">The sequence shown here is derived from an EMBL/GenBank/DDBJ whole genome shotgun (WGS) entry which is preliminary data.</text>
</comment>
<keyword evidence="3" id="KW-1185">Reference proteome</keyword>
<gene>
    <name evidence="2" type="ORF">FRUB_08667</name>
</gene>
<dbReference type="Proteomes" id="UP000214646">
    <property type="component" value="Unassembled WGS sequence"/>
</dbReference>
<protein>
    <submittedName>
        <fullName evidence="2">Uncharacterized protein</fullName>
    </submittedName>
</protein>
<dbReference type="EMBL" id="NIDE01000017">
    <property type="protein sequence ID" value="OWK36104.1"/>
    <property type="molecule type" value="Genomic_DNA"/>
</dbReference>
<feature type="transmembrane region" description="Helical" evidence="1">
    <location>
        <begin position="6"/>
        <end position="26"/>
    </location>
</feature>
<organism evidence="2 3">
    <name type="scientific">Fimbriiglobus ruber</name>
    <dbReference type="NCBI Taxonomy" id="1908690"/>
    <lineage>
        <taxon>Bacteria</taxon>
        <taxon>Pseudomonadati</taxon>
        <taxon>Planctomycetota</taxon>
        <taxon>Planctomycetia</taxon>
        <taxon>Gemmatales</taxon>
        <taxon>Gemmataceae</taxon>
        <taxon>Fimbriiglobus</taxon>
    </lineage>
</organism>
<evidence type="ECO:0000256" key="1">
    <source>
        <dbReference type="SAM" id="Phobius"/>
    </source>
</evidence>
<keyword evidence="1" id="KW-1133">Transmembrane helix</keyword>
<feature type="transmembrane region" description="Helical" evidence="1">
    <location>
        <begin position="76"/>
        <end position="94"/>
    </location>
</feature>
<keyword evidence="1" id="KW-0812">Transmembrane</keyword>
<name>A0A225D8Y1_9BACT</name>
<keyword evidence="1" id="KW-0472">Membrane</keyword>
<dbReference type="AlphaFoldDB" id="A0A225D8Y1"/>